<dbReference type="Proteomes" id="UP000185151">
    <property type="component" value="Unassembled WGS sequence"/>
</dbReference>
<dbReference type="EMBL" id="FSRU01000002">
    <property type="protein sequence ID" value="SIO60976.1"/>
    <property type="molecule type" value="Genomic_DNA"/>
</dbReference>
<feature type="transmembrane region" description="Helical" evidence="1">
    <location>
        <begin position="214"/>
        <end position="233"/>
    </location>
</feature>
<keyword evidence="3" id="KW-1185">Reference proteome</keyword>
<dbReference type="RefSeq" id="WP_074300115.1">
    <property type="nucleotide sequence ID" value="NZ_FSRU01000002.1"/>
</dbReference>
<keyword evidence="1" id="KW-0472">Membrane</keyword>
<keyword evidence="1" id="KW-1133">Transmembrane helix</keyword>
<gene>
    <name evidence="2" type="ORF">SAMN05444165_5068</name>
</gene>
<evidence type="ECO:0000313" key="3">
    <source>
        <dbReference type="Proteomes" id="UP000185151"/>
    </source>
</evidence>
<sequence length="270" mass="28592">MDRQDLCIDVEVGPARGGQRFAHREIRSVSVLRIQAWLVEGLSIARAQPGLWLAAILASADLATALELVSPYRLFATLLLSVLAGAAILAPVGSGEARQWNASGTFSVIFRHRDALLIVVLTCAALIGVGRLLSFALLHVKLAASMMPSGAHSFSIIFGEPNGGVSSLEPVLHAIIYAIAIGAVWFAPALIVLRRVSPLDAMTVSLRAVFHNGPVALVYATLLAADALLAQAVPMLVRGLVLTPLISALILLSMHGSYRDILSIDLAKED</sequence>
<feature type="transmembrane region" description="Helical" evidence="1">
    <location>
        <begin position="115"/>
        <end position="138"/>
    </location>
</feature>
<protein>
    <submittedName>
        <fullName evidence="2">Uncharacterized protein</fullName>
    </submittedName>
</protein>
<feature type="transmembrane region" description="Helical" evidence="1">
    <location>
        <begin position="171"/>
        <end position="193"/>
    </location>
</feature>
<keyword evidence="1" id="KW-0812">Transmembrane</keyword>
<evidence type="ECO:0000256" key="1">
    <source>
        <dbReference type="SAM" id="Phobius"/>
    </source>
</evidence>
<reference evidence="2 3" key="1">
    <citation type="submission" date="2016-11" db="EMBL/GenBank/DDBJ databases">
        <authorList>
            <person name="Jaros S."/>
            <person name="Januszkiewicz K."/>
            <person name="Wedrychowicz H."/>
        </authorList>
    </citation>
    <scope>NUCLEOTIDE SEQUENCE [LARGE SCALE GENOMIC DNA]</scope>
    <source>
        <strain evidence="2 3">GAS95</strain>
    </source>
</reference>
<dbReference type="AlphaFoldDB" id="A0A1N6KX46"/>
<feature type="transmembrane region" description="Helical" evidence="1">
    <location>
        <begin position="75"/>
        <end position="94"/>
    </location>
</feature>
<organism evidence="2 3">
    <name type="scientific">Paraburkholderia phenazinium</name>
    <dbReference type="NCBI Taxonomy" id="60549"/>
    <lineage>
        <taxon>Bacteria</taxon>
        <taxon>Pseudomonadati</taxon>
        <taxon>Pseudomonadota</taxon>
        <taxon>Betaproteobacteria</taxon>
        <taxon>Burkholderiales</taxon>
        <taxon>Burkholderiaceae</taxon>
        <taxon>Paraburkholderia</taxon>
    </lineage>
</organism>
<feature type="transmembrane region" description="Helical" evidence="1">
    <location>
        <begin position="239"/>
        <end position="258"/>
    </location>
</feature>
<proteinExistence type="predicted"/>
<name>A0A1N6KX46_9BURK</name>
<evidence type="ECO:0000313" key="2">
    <source>
        <dbReference type="EMBL" id="SIO60976.1"/>
    </source>
</evidence>
<accession>A0A1N6KX46</accession>